<organism evidence="2 3">
    <name type="scientific">Acetobacter tropicalis NBRC 101654</name>
    <dbReference type="NCBI Taxonomy" id="749388"/>
    <lineage>
        <taxon>Bacteria</taxon>
        <taxon>Pseudomonadati</taxon>
        <taxon>Pseudomonadota</taxon>
        <taxon>Alphaproteobacteria</taxon>
        <taxon>Acetobacterales</taxon>
        <taxon>Acetobacteraceae</taxon>
        <taxon>Acetobacter</taxon>
    </lineage>
</organism>
<evidence type="ECO:0000313" key="3">
    <source>
        <dbReference type="Proteomes" id="UP000004319"/>
    </source>
</evidence>
<protein>
    <submittedName>
        <fullName evidence="2">Uncharacterized protein</fullName>
    </submittedName>
</protein>
<dbReference type="EMBL" id="BABS01000020">
    <property type="protein sequence ID" value="GAA07998.1"/>
    <property type="molecule type" value="Genomic_DNA"/>
</dbReference>
<gene>
    <name evidence="2" type="ORF">ATPR_1002</name>
</gene>
<feature type="region of interest" description="Disordered" evidence="1">
    <location>
        <begin position="137"/>
        <end position="159"/>
    </location>
</feature>
<evidence type="ECO:0000256" key="1">
    <source>
        <dbReference type="SAM" id="MobiDB-lite"/>
    </source>
</evidence>
<dbReference type="AlphaFoldDB" id="F7VCA3"/>
<comment type="caution">
    <text evidence="2">The sequence shown here is derived from an EMBL/GenBank/DDBJ whole genome shotgun (WGS) entry which is preliminary data.</text>
</comment>
<proteinExistence type="predicted"/>
<evidence type="ECO:0000313" key="2">
    <source>
        <dbReference type="EMBL" id="GAA07998.1"/>
    </source>
</evidence>
<accession>F7VCA3</accession>
<name>F7VCA3_9PROT</name>
<reference evidence="2 3" key="1">
    <citation type="journal article" date="2011" name="Biochem. Biophys. Res. Commun.">
        <title>Increased number of Arginine-based salt bridges contributes to the thermotolerance of thermotolerant acetic acid bacteria, Acetobacter tropicalis SKU1100.</title>
        <authorList>
            <person name="Matsutani M."/>
            <person name="Hirakawa H."/>
            <person name="Nishikura M."/>
            <person name="Soemphol W."/>
            <person name="Ali I.A.I."/>
            <person name="Yakushi T."/>
            <person name="Matsushita K."/>
        </authorList>
    </citation>
    <scope>NUCLEOTIDE SEQUENCE [LARGE SCALE GENOMIC DNA]</scope>
    <source>
        <strain evidence="2 3">NBRC 101654</strain>
    </source>
</reference>
<dbReference type="Proteomes" id="UP000004319">
    <property type="component" value="Unassembled WGS sequence"/>
</dbReference>
<sequence length="159" mass="17578">MKIFVKTRRDNAPQTTHHIRKPPLPFWKHFLAPVSICVLLSGCVDDHGKGAMHVATSRCFSKYPLAKGTAYKRFSCIYQAHSQYGPDAMGTHSALLQQIDQASLRVGQDIDSGVLTVAEGETALHWVTRKAYYQASQHASPPRATQNSGITQITAEKET</sequence>